<reference evidence="7" key="2">
    <citation type="journal article" date="2021" name="PeerJ">
        <title>Extensive microbial diversity within the chicken gut microbiome revealed by metagenomics and culture.</title>
        <authorList>
            <person name="Gilroy R."/>
            <person name="Ravi A."/>
            <person name="Getino M."/>
            <person name="Pursley I."/>
            <person name="Horton D.L."/>
            <person name="Alikhan N.F."/>
            <person name="Baker D."/>
            <person name="Gharbi K."/>
            <person name="Hall N."/>
            <person name="Watson M."/>
            <person name="Adriaenssens E.M."/>
            <person name="Foster-Nyarko E."/>
            <person name="Jarju S."/>
            <person name="Secka A."/>
            <person name="Antonio M."/>
            <person name="Oren A."/>
            <person name="Chaudhuri R.R."/>
            <person name="La Ragione R."/>
            <person name="Hildebrand F."/>
            <person name="Pallen M.J."/>
        </authorList>
    </citation>
    <scope>NUCLEOTIDE SEQUENCE</scope>
    <source>
        <strain evidence="7">1063</strain>
    </source>
</reference>
<feature type="transmembrane region" description="Helical" evidence="6">
    <location>
        <begin position="104"/>
        <end position="121"/>
    </location>
</feature>
<feature type="transmembrane region" description="Helical" evidence="6">
    <location>
        <begin position="161"/>
        <end position="181"/>
    </location>
</feature>
<comment type="caution">
    <text evidence="7">The sequence shown here is derived from an EMBL/GenBank/DDBJ whole genome shotgun (WGS) entry which is preliminary data.</text>
</comment>
<reference evidence="7" key="1">
    <citation type="submission" date="2020-10" db="EMBL/GenBank/DDBJ databases">
        <authorList>
            <person name="Gilroy R."/>
        </authorList>
    </citation>
    <scope>NUCLEOTIDE SEQUENCE</scope>
    <source>
        <strain evidence="7">1063</strain>
    </source>
</reference>
<evidence type="ECO:0000256" key="5">
    <source>
        <dbReference type="ARBA" id="ARBA00023136"/>
    </source>
</evidence>
<gene>
    <name evidence="7" type="ORF">IAD51_03110</name>
</gene>
<organism evidence="7 8">
    <name type="scientific">Candidatus Limadaptatus stercorigallinarum</name>
    <dbReference type="NCBI Taxonomy" id="2840845"/>
    <lineage>
        <taxon>Bacteria</taxon>
        <taxon>Bacillati</taxon>
        <taxon>Bacillota</taxon>
        <taxon>Clostridia</taxon>
        <taxon>Eubacteriales</taxon>
        <taxon>Candidatus Limadaptatus</taxon>
    </lineage>
</organism>
<evidence type="ECO:0000256" key="4">
    <source>
        <dbReference type="ARBA" id="ARBA00022989"/>
    </source>
</evidence>
<keyword evidence="2" id="KW-1003">Cell membrane</keyword>
<comment type="subcellular location">
    <subcellularLocation>
        <location evidence="1">Cell membrane</location>
        <topology evidence="1">Multi-pass membrane protein</topology>
    </subcellularLocation>
</comment>
<dbReference type="GO" id="GO:0022857">
    <property type="term" value="F:transmembrane transporter activity"/>
    <property type="evidence" value="ECO:0007669"/>
    <property type="project" value="InterPro"/>
</dbReference>
<evidence type="ECO:0000256" key="6">
    <source>
        <dbReference type="SAM" id="Phobius"/>
    </source>
</evidence>
<dbReference type="PANTHER" id="PTHR47089">
    <property type="entry name" value="ABC TRANSPORTER, PERMEASE PROTEIN"/>
    <property type="match status" value="1"/>
</dbReference>
<keyword evidence="4 6" id="KW-1133">Transmembrane helix</keyword>
<feature type="transmembrane region" description="Helical" evidence="6">
    <location>
        <begin position="26"/>
        <end position="54"/>
    </location>
</feature>
<feature type="transmembrane region" description="Helical" evidence="6">
    <location>
        <begin position="251"/>
        <end position="271"/>
    </location>
</feature>
<feature type="transmembrane region" description="Helical" evidence="6">
    <location>
        <begin position="74"/>
        <end position="92"/>
    </location>
</feature>
<evidence type="ECO:0000256" key="1">
    <source>
        <dbReference type="ARBA" id="ARBA00004651"/>
    </source>
</evidence>
<keyword evidence="3 6" id="KW-0812">Transmembrane</keyword>
<dbReference type="Proteomes" id="UP000824088">
    <property type="component" value="Unassembled WGS sequence"/>
</dbReference>
<dbReference type="AlphaFoldDB" id="A0A9D1L218"/>
<feature type="transmembrane region" description="Helical" evidence="6">
    <location>
        <begin position="334"/>
        <end position="352"/>
    </location>
</feature>
<accession>A0A9D1L218</accession>
<evidence type="ECO:0000313" key="8">
    <source>
        <dbReference type="Proteomes" id="UP000824088"/>
    </source>
</evidence>
<name>A0A9D1L218_9FIRM</name>
<feature type="transmembrane region" description="Helical" evidence="6">
    <location>
        <begin position="127"/>
        <end position="149"/>
    </location>
</feature>
<evidence type="ECO:0000313" key="7">
    <source>
        <dbReference type="EMBL" id="HIU21215.1"/>
    </source>
</evidence>
<evidence type="ECO:0000256" key="2">
    <source>
        <dbReference type="ARBA" id="ARBA00022475"/>
    </source>
</evidence>
<dbReference type="EMBL" id="DVMN01000055">
    <property type="protein sequence ID" value="HIU21215.1"/>
    <property type="molecule type" value="Genomic_DNA"/>
</dbReference>
<sequence length="372" mass="40408">MTNIKTDREPLFRIVKRDDIGRGKAWGIRIGAVVIAILIGAVVSAILGGGSAFGTFFSGLFEGVFGTPRRILNLFQNTAILLCIALAVAPAFKMRFWNIGAEGQVLMGCLGSVVVIQYLGGQIDNSLLIIVMFLASVAFSVAWAVIPAIFKAKWRTNETLFTLMMNYVAMQIVAICIFAWVPSGSGVLGTLADGRFPLIGGQRYVLNIIIVAIATVLIFLYFRYSKHGYELSVVGESENTAKYVGINVKKVIIRTMILSGALCGLAGLLLVGGTNYSVAVDSVDNRGFTAILVAWLGKFSPPAMAFTSWLYVFIDQGAKNVATLMGMGEAFPDIITGIFFFLVIGCEFFINYKIKFRPRKKKAENSVEEVVA</sequence>
<feature type="transmembrane region" description="Helical" evidence="6">
    <location>
        <begin position="201"/>
        <end position="222"/>
    </location>
</feature>
<keyword evidence="5 6" id="KW-0472">Membrane</keyword>
<proteinExistence type="predicted"/>
<dbReference type="GO" id="GO:0005886">
    <property type="term" value="C:plasma membrane"/>
    <property type="evidence" value="ECO:0007669"/>
    <property type="project" value="UniProtKB-SubCell"/>
</dbReference>
<dbReference type="Pfam" id="PF02653">
    <property type="entry name" value="BPD_transp_2"/>
    <property type="match status" value="1"/>
</dbReference>
<dbReference type="PANTHER" id="PTHR47089:SF1">
    <property type="entry name" value="GUANOSINE ABC TRANSPORTER PERMEASE PROTEIN NUPP"/>
    <property type="match status" value="1"/>
</dbReference>
<evidence type="ECO:0000256" key="3">
    <source>
        <dbReference type="ARBA" id="ARBA00022692"/>
    </source>
</evidence>
<dbReference type="InterPro" id="IPR001851">
    <property type="entry name" value="ABC_transp_permease"/>
</dbReference>
<protein>
    <submittedName>
        <fullName evidence="7">ABC transporter permease</fullName>
    </submittedName>
</protein>
<dbReference type="CDD" id="cd06580">
    <property type="entry name" value="TM_PBP1_transp_TpRbsC_like"/>
    <property type="match status" value="1"/>
</dbReference>